<protein>
    <submittedName>
        <fullName evidence="6">Site-specific recombinase XerD</fullName>
    </submittedName>
</protein>
<dbReference type="Pfam" id="PF00589">
    <property type="entry name" value="Phage_integrase"/>
    <property type="match status" value="1"/>
</dbReference>
<dbReference type="InterPro" id="IPR025166">
    <property type="entry name" value="Integrase_DNA_bind_dom"/>
</dbReference>
<evidence type="ECO:0000256" key="1">
    <source>
        <dbReference type="ARBA" id="ARBA00008857"/>
    </source>
</evidence>
<keyword evidence="7" id="KW-1185">Reference proteome</keyword>
<comment type="similarity">
    <text evidence="1">Belongs to the 'phage' integrase family.</text>
</comment>
<dbReference type="Gene3D" id="1.10.443.10">
    <property type="entry name" value="Intergrase catalytic core"/>
    <property type="match status" value="1"/>
</dbReference>
<dbReference type="CDD" id="cd00796">
    <property type="entry name" value="INT_Rci_Hp1_C"/>
    <property type="match status" value="1"/>
</dbReference>
<evidence type="ECO:0000313" key="6">
    <source>
        <dbReference type="EMBL" id="SFR84713.1"/>
    </source>
</evidence>
<reference evidence="6 7" key="1">
    <citation type="submission" date="2016-10" db="EMBL/GenBank/DDBJ databases">
        <authorList>
            <person name="de Groot N.N."/>
        </authorList>
    </citation>
    <scope>NUCLEOTIDE SEQUENCE [LARGE SCALE GENOMIC DNA]</scope>
    <source>
        <strain evidence="6 7">S5-249</strain>
    </source>
</reference>
<evidence type="ECO:0000313" key="7">
    <source>
        <dbReference type="Proteomes" id="UP000198824"/>
    </source>
</evidence>
<evidence type="ECO:0000256" key="2">
    <source>
        <dbReference type="ARBA" id="ARBA00022908"/>
    </source>
</evidence>
<proteinExistence type="inferred from homology"/>
<evidence type="ECO:0000259" key="5">
    <source>
        <dbReference type="PROSITE" id="PS51898"/>
    </source>
</evidence>
<dbReference type="InterPro" id="IPR038488">
    <property type="entry name" value="Integrase_DNA-bd_sf"/>
</dbReference>
<dbReference type="EMBL" id="FOZG01000001">
    <property type="protein sequence ID" value="SFR84713.1"/>
    <property type="molecule type" value="Genomic_DNA"/>
</dbReference>
<dbReference type="InterPro" id="IPR011010">
    <property type="entry name" value="DNA_brk_join_enz"/>
</dbReference>
<dbReference type="Proteomes" id="UP000198824">
    <property type="component" value="Unassembled WGS sequence"/>
</dbReference>
<feature type="domain" description="Tyr recombinase" evidence="5">
    <location>
        <begin position="203"/>
        <end position="374"/>
    </location>
</feature>
<dbReference type="PANTHER" id="PTHR30629:SF2">
    <property type="entry name" value="PROPHAGE INTEGRASE INTS-RELATED"/>
    <property type="match status" value="1"/>
</dbReference>
<dbReference type="Gene3D" id="1.10.150.130">
    <property type="match status" value="1"/>
</dbReference>
<dbReference type="RefSeq" id="WP_165611212.1">
    <property type="nucleotide sequence ID" value="NZ_FOZG01000001.1"/>
</dbReference>
<dbReference type="InterPro" id="IPR050808">
    <property type="entry name" value="Phage_Integrase"/>
</dbReference>
<dbReference type="PROSITE" id="PS51898">
    <property type="entry name" value="TYR_RECOMBINASE"/>
    <property type="match status" value="1"/>
</dbReference>
<dbReference type="AlphaFoldDB" id="A0A1I6K0G1"/>
<dbReference type="SUPFAM" id="SSF56349">
    <property type="entry name" value="DNA breaking-rejoining enzymes"/>
    <property type="match status" value="1"/>
</dbReference>
<evidence type="ECO:0000256" key="3">
    <source>
        <dbReference type="ARBA" id="ARBA00023125"/>
    </source>
</evidence>
<keyword evidence="2" id="KW-0229">DNA integration</keyword>
<dbReference type="PANTHER" id="PTHR30629">
    <property type="entry name" value="PROPHAGE INTEGRASE"/>
    <property type="match status" value="1"/>
</dbReference>
<dbReference type="GO" id="GO:0006310">
    <property type="term" value="P:DNA recombination"/>
    <property type="evidence" value="ECO:0007669"/>
    <property type="project" value="UniProtKB-KW"/>
</dbReference>
<gene>
    <name evidence="6" type="ORF">SAMN05192580_1169</name>
</gene>
<dbReference type="STRING" id="1166337.SAMN05192580_1169"/>
<dbReference type="InterPro" id="IPR010998">
    <property type="entry name" value="Integrase_recombinase_N"/>
</dbReference>
<dbReference type="GO" id="GO:0003677">
    <property type="term" value="F:DNA binding"/>
    <property type="evidence" value="ECO:0007669"/>
    <property type="project" value="UniProtKB-KW"/>
</dbReference>
<name>A0A1I6K0G1_9SPHN</name>
<keyword evidence="3" id="KW-0238">DNA-binding</keyword>
<evidence type="ECO:0000256" key="4">
    <source>
        <dbReference type="ARBA" id="ARBA00023172"/>
    </source>
</evidence>
<dbReference type="Pfam" id="PF13356">
    <property type="entry name" value="Arm-DNA-bind_3"/>
    <property type="match status" value="1"/>
</dbReference>
<dbReference type="Gene3D" id="3.30.160.390">
    <property type="entry name" value="Integrase, DNA-binding domain"/>
    <property type="match status" value="1"/>
</dbReference>
<dbReference type="InterPro" id="IPR013762">
    <property type="entry name" value="Integrase-like_cat_sf"/>
</dbReference>
<dbReference type="GO" id="GO:0015074">
    <property type="term" value="P:DNA integration"/>
    <property type="evidence" value="ECO:0007669"/>
    <property type="project" value="UniProtKB-KW"/>
</dbReference>
<organism evidence="6 7">
    <name type="scientific">Sphingomonas jatrophae</name>
    <dbReference type="NCBI Taxonomy" id="1166337"/>
    <lineage>
        <taxon>Bacteria</taxon>
        <taxon>Pseudomonadati</taxon>
        <taxon>Pseudomonadota</taxon>
        <taxon>Alphaproteobacteria</taxon>
        <taxon>Sphingomonadales</taxon>
        <taxon>Sphingomonadaceae</taxon>
        <taxon>Sphingomonas</taxon>
    </lineage>
</organism>
<dbReference type="InterPro" id="IPR002104">
    <property type="entry name" value="Integrase_catalytic"/>
</dbReference>
<keyword evidence="4" id="KW-0233">DNA recombination</keyword>
<accession>A0A1I6K0G1</accession>
<sequence length="392" mass="44793">MPSITLSAAAVQAIRATPRTKPETFFDEIVTGFVLDARPRGGATYALRYKNQYGRQRQYKIANAADVTFAEAKKEAVRVKGLVALGIDPQEKREENRRIPTVKELSERYLDFIRSNKKSHDIDERILRLHLLPKFGRLHLDQLRQEEIIDWLNRQVKSGYSQSFVNRWQVIFGYMLRLAKQWGLPGADKNPLEGVRQKDPDNRIERFLKPDETKRLQKAVQESENPMLQYIVALLLLTGCRKRELLDGRWGDVDLEGKVWHLPYSKTGKRDVPLSDEAIAVLRQVPRFEDCPFIVPNPKTREPFTSFFNSWDTARRRAGLPDLRVHDLRHSAASNLVNSGHSLFIVAKVLGHAQTRTTERYAHADKGVLLNAVNAAARVTGTTWAEQVLPSV</sequence>